<evidence type="ECO:0000313" key="2">
    <source>
        <dbReference type="Proteomes" id="UP001497680"/>
    </source>
</evidence>
<reference evidence="1 2" key="1">
    <citation type="journal article" date="2022" name="New Phytol.">
        <title>Ecological generalism drives hyperdiversity of secondary metabolite gene clusters in xylarialean endophytes.</title>
        <authorList>
            <person name="Franco M.E.E."/>
            <person name="Wisecaver J.H."/>
            <person name="Arnold A.E."/>
            <person name="Ju Y.M."/>
            <person name="Slot J.C."/>
            <person name="Ahrendt S."/>
            <person name="Moore L.P."/>
            <person name="Eastman K.E."/>
            <person name="Scott K."/>
            <person name="Konkel Z."/>
            <person name="Mondo S.J."/>
            <person name="Kuo A."/>
            <person name="Hayes R.D."/>
            <person name="Haridas S."/>
            <person name="Andreopoulos B."/>
            <person name="Riley R."/>
            <person name="LaButti K."/>
            <person name="Pangilinan J."/>
            <person name="Lipzen A."/>
            <person name="Amirebrahimi M."/>
            <person name="Yan J."/>
            <person name="Adam C."/>
            <person name="Keymanesh K."/>
            <person name="Ng V."/>
            <person name="Louie K."/>
            <person name="Northen T."/>
            <person name="Drula E."/>
            <person name="Henrissat B."/>
            <person name="Hsieh H.M."/>
            <person name="Youens-Clark K."/>
            <person name="Lutzoni F."/>
            <person name="Miadlikowska J."/>
            <person name="Eastwood D.C."/>
            <person name="Hamelin R.C."/>
            <person name="Grigoriev I.V."/>
            <person name="U'Ren J.M."/>
        </authorList>
    </citation>
    <scope>NUCLEOTIDE SEQUENCE [LARGE SCALE GENOMIC DNA]</scope>
    <source>
        <strain evidence="1 2">ER1909</strain>
    </source>
</reference>
<comment type="caution">
    <text evidence="1">The sequence shown here is derived from an EMBL/GenBank/DDBJ whole genome shotgun (WGS) entry which is preliminary data.</text>
</comment>
<protein>
    <submittedName>
        <fullName evidence="1">Uncharacterized protein</fullName>
    </submittedName>
</protein>
<sequence>MFRIFLLFFVSLSVAIDRVLTPPPIITAGSPAVIEFNLSASSCNSSFSSDRGCDWPFLTPWLTADPNHPPDGFFVVQQQCFLTPCVTTNLSNFEITLPPSAVPDGSRYALAFLLFKFRDNGTVDTYYPTFSGFGSDHFNITGANSTWTDLDVTSGYQQAAGNRPWFWNVSCAALECARDCTDKFVGPKIPYVAGPIPELDACVEACPGYGWDPTECIKENAILTSSTTSSSIPTSTLASSGSSSTSPSASPSASPSSSSHLTVPGTMGRMPWLVSLVVTAIACC</sequence>
<evidence type="ECO:0000313" key="1">
    <source>
        <dbReference type="EMBL" id="KAI6088342.1"/>
    </source>
</evidence>
<accession>A0ACC0D6M8</accession>
<dbReference type="EMBL" id="MU394302">
    <property type="protein sequence ID" value="KAI6088342.1"/>
    <property type="molecule type" value="Genomic_DNA"/>
</dbReference>
<organism evidence="1 2">
    <name type="scientific">Hypoxylon rubiginosum</name>
    <dbReference type="NCBI Taxonomy" id="110542"/>
    <lineage>
        <taxon>Eukaryota</taxon>
        <taxon>Fungi</taxon>
        <taxon>Dikarya</taxon>
        <taxon>Ascomycota</taxon>
        <taxon>Pezizomycotina</taxon>
        <taxon>Sordariomycetes</taxon>
        <taxon>Xylariomycetidae</taxon>
        <taxon>Xylariales</taxon>
        <taxon>Hypoxylaceae</taxon>
        <taxon>Hypoxylon</taxon>
    </lineage>
</organism>
<gene>
    <name evidence="1" type="ORF">F4821DRAFT_93730</name>
</gene>
<name>A0ACC0D6M8_9PEZI</name>
<proteinExistence type="predicted"/>
<keyword evidence="2" id="KW-1185">Reference proteome</keyword>
<dbReference type="Proteomes" id="UP001497680">
    <property type="component" value="Unassembled WGS sequence"/>
</dbReference>